<dbReference type="SUPFAM" id="SSF103190">
    <property type="entry name" value="Sensory domain-like"/>
    <property type="match status" value="1"/>
</dbReference>
<keyword evidence="9" id="KW-0175">Coiled coil</keyword>
<evidence type="ECO:0000256" key="8">
    <source>
        <dbReference type="PROSITE-ProRule" id="PRU00284"/>
    </source>
</evidence>
<reference evidence="13" key="2">
    <citation type="submission" date="2020-09" db="EMBL/GenBank/DDBJ databases">
        <authorList>
            <person name="Sun Q."/>
            <person name="Zhou Y."/>
        </authorList>
    </citation>
    <scope>NUCLEOTIDE SEQUENCE</scope>
    <source>
        <strain evidence="13">CGMCC 1.12360</strain>
    </source>
</reference>
<evidence type="ECO:0000256" key="4">
    <source>
        <dbReference type="ARBA" id="ARBA00022500"/>
    </source>
</evidence>
<evidence type="ECO:0000256" key="1">
    <source>
        <dbReference type="ARBA" id="ARBA00004236"/>
    </source>
</evidence>
<evidence type="ECO:0000256" key="7">
    <source>
        <dbReference type="ARBA" id="ARBA00029447"/>
    </source>
</evidence>
<dbReference type="Proteomes" id="UP000602050">
    <property type="component" value="Unassembled WGS sequence"/>
</dbReference>
<dbReference type="InterPro" id="IPR004089">
    <property type="entry name" value="MCPsignal_dom"/>
</dbReference>
<dbReference type="Pfam" id="PF00672">
    <property type="entry name" value="HAMP"/>
    <property type="match status" value="1"/>
</dbReference>
<keyword evidence="4" id="KW-0145">Chemotaxis</keyword>
<dbReference type="SMART" id="SM00283">
    <property type="entry name" value="MA"/>
    <property type="match status" value="1"/>
</dbReference>
<name>A0A8J3EIK3_9BACI</name>
<evidence type="ECO:0000313" key="13">
    <source>
        <dbReference type="EMBL" id="GGH71612.1"/>
    </source>
</evidence>
<dbReference type="GO" id="GO:0007165">
    <property type="term" value="P:signal transduction"/>
    <property type="evidence" value="ECO:0007669"/>
    <property type="project" value="UniProtKB-KW"/>
</dbReference>
<dbReference type="GO" id="GO:0004888">
    <property type="term" value="F:transmembrane signaling receptor activity"/>
    <property type="evidence" value="ECO:0007669"/>
    <property type="project" value="InterPro"/>
</dbReference>
<dbReference type="PROSITE" id="PS50111">
    <property type="entry name" value="CHEMOTAXIS_TRANSDUC_2"/>
    <property type="match status" value="1"/>
</dbReference>
<keyword evidence="2" id="KW-1003">Cell membrane</keyword>
<dbReference type="PROSITE" id="PS50885">
    <property type="entry name" value="HAMP"/>
    <property type="match status" value="1"/>
</dbReference>
<evidence type="ECO:0000256" key="3">
    <source>
        <dbReference type="ARBA" id="ARBA00022481"/>
    </source>
</evidence>
<dbReference type="PANTHER" id="PTHR32089">
    <property type="entry name" value="METHYL-ACCEPTING CHEMOTAXIS PROTEIN MCPB"/>
    <property type="match status" value="1"/>
</dbReference>
<dbReference type="EMBL" id="BMEV01000010">
    <property type="protein sequence ID" value="GGH71612.1"/>
    <property type="molecule type" value="Genomic_DNA"/>
</dbReference>
<dbReference type="SUPFAM" id="SSF58104">
    <property type="entry name" value="Methyl-accepting chemotaxis protein (MCP) signaling domain"/>
    <property type="match status" value="1"/>
</dbReference>
<keyword evidence="10" id="KW-0812">Transmembrane</keyword>
<dbReference type="Pfam" id="PF00015">
    <property type="entry name" value="MCPsignal"/>
    <property type="match status" value="1"/>
</dbReference>
<evidence type="ECO:0000256" key="10">
    <source>
        <dbReference type="SAM" id="Phobius"/>
    </source>
</evidence>
<feature type="transmembrane region" description="Helical" evidence="10">
    <location>
        <begin position="191"/>
        <end position="213"/>
    </location>
</feature>
<dbReference type="CDD" id="cd11386">
    <property type="entry name" value="MCP_signal"/>
    <property type="match status" value="1"/>
</dbReference>
<evidence type="ECO:0000256" key="6">
    <source>
        <dbReference type="ARBA" id="ARBA00023224"/>
    </source>
</evidence>
<proteinExistence type="inferred from homology"/>
<protein>
    <recommendedName>
        <fullName evidence="15">Methyl-accepting chemotaxis protein</fullName>
    </recommendedName>
</protein>
<dbReference type="InterPro" id="IPR003660">
    <property type="entry name" value="HAMP_dom"/>
</dbReference>
<evidence type="ECO:0000256" key="2">
    <source>
        <dbReference type="ARBA" id="ARBA00022475"/>
    </source>
</evidence>
<evidence type="ECO:0000313" key="14">
    <source>
        <dbReference type="Proteomes" id="UP000602050"/>
    </source>
</evidence>
<feature type="transmembrane region" description="Helical" evidence="10">
    <location>
        <begin position="12"/>
        <end position="32"/>
    </location>
</feature>
<keyword evidence="10" id="KW-1133">Transmembrane helix</keyword>
<dbReference type="InterPro" id="IPR029151">
    <property type="entry name" value="Sensor-like_sf"/>
</dbReference>
<dbReference type="GO" id="GO:0006935">
    <property type="term" value="P:chemotaxis"/>
    <property type="evidence" value="ECO:0007669"/>
    <property type="project" value="UniProtKB-KW"/>
</dbReference>
<comment type="caution">
    <text evidence="13">The sequence shown here is derived from an EMBL/GenBank/DDBJ whole genome shotgun (WGS) entry which is preliminary data.</text>
</comment>
<evidence type="ECO:0000259" key="11">
    <source>
        <dbReference type="PROSITE" id="PS50111"/>
    </source>
</evidence>
<dbReference type="PANTHER" id="PTHR32089:SF114">
    <property type="entry name" value="METHYL-ACCEPTING CHEMOTAXIS PROTEIN MCPB"/>
    <property type="match status" value="1"/>
</dbReference>
<feature type="domain" description="HAMP" evidence="12">
    <location>
        <begin position="214"/>
        <end position="271"/>
    </location>
</feature>
<dbReference type="PRINTS" id="PR00260">
    <property type="entry name" value="CHEMTRNSDUCR"/>
</dbReference>
<keyword evidence="6 8" id="KW-0807">Transducer</keyword>
<keyword evidence="14" id="KW-1185">Reference proteome</keyword>
<dbReference type="Gene3D" id="1.10.287.950">
    <property type="entry name" value="Methyl-accepting chemotaxis protein"/>
    <property type="match status" value="1"/>
</dbReference>
<dbReference type="CDD" id="cd06225">
    <property type="entry name" value="HAMP"/>
    <property type="match status" value="1"/>
</dbReference>
<evidence type="ECO:0000256" key="9">
    <source>
        <dbReference type="SAM" id="Coils"/>
    </source>
</evidence>
<accession>A0A8J3EIK3</accession>
<gene>
    <name evidence="13" type="ORF">GCM10010978_07750</name>
</gene>
<dbReference type="GO" id="GO:0005886">
    <property type="term" value="C:plasma membrane"/>
    <property type="evidence" value="ECO:0007669"/>
    <property type="project" value="UniProtKB-SubCell"/>
</dbReference>
<evidence type="ECO:0000256" key="5">
    <source>
        <dbReference type="ARBA" id="ARBA00023136"/>
    </source>
</evidence>
<comment type="similarity">
    <text evidence="7">Belongs to the methyl-accepting chemotaxis (MCP) protein family.</text>
</comment>
<feature type="domain" description="Methyl-accepting transducer" evidence="11">
    <location>
        <begin position="290"/>
        <end position="561"/>
    </location>
</feature>
<keyword evidence="5 10" id="KW-0472">Membrane</keyword>
<dbReference type="SMART" id="SM00304">
    <property type="entry name" value="HAMP"/>
    <property type="match status" value="1"/>
</dbReference>
<keyword evidence="3" id="KW-0488">Methylation</keyword>
<reference evidence="13" key="1">
    <citation type="journal article" date="2014" name="Int. J. Syst. Evol. Microbiol.">
        <title>Complete genome sequence of Corynebacterium casei LMG S-19264T (=DSM 44701T), isolated from a smear-ripened cheese.</title>
        <authorList>
            <consortium name="US DOE Joint Genome Institute (JGI-PGF)"/>
            <person name="Walter F."/>
            <person name="Albersmeier A."/>
            <person name="Kalinowski J."/>
            <person name="Ruckert C."/>
        </authorList>
    </citation>
    <scope>NUCLEOTIDE SEQUENCE</scope>
    <source>
        <strain evidence="13">CGMCC 1.12360</strain>
    </source>
</reference>
<dbReference type="RefSeq" id="WP_188391062.1">
    <property type="nucleotide sequence ID" value="NZ_BMEV01000010.1"/>
</dbReference>
<evidence type="ECO:0000259" key="12">
    <source>
        <dbReference type="PROSITE" id="PS50885"/>
    </source>
</evidence>
<feature type="coiled-coil region" evidence="9">
    <location>
        <begin position="431"/>
        <end position="458"/>
    </location>
</feature>
<dbReference type="AlphaFoldDB" id="A0A8J3EIK3"/>
<organism evidence="13 14">
    <name type="scientific">Compostibacillus humi</name>
    <dbReference type="NCBI Taxonomy" id="1245525"/>
    <lineage>
        <taxon>Bacteria</taxon>
        <taxon>Bacillati</taxon>
        <taxon>Bacillota</taxon>
        <taxon>Bacilli</taxon>
        <taxon>Bacillales</taxon>
        <taxon>Bacillaceae</taxon>
        <taxon>Compostibacillus</taxon>
    </lineage>
</organism>
<comment type="subcellular location">
    <subcellularLocation>
        <location evidence="1">Cell membrane</location>
    </subcellularLocation>
</comment>
<sequence>MKKTTIVRRIGISVTIGLLLFSVFVVLATILVTDRTTSYTLSNYAVNLAENVAGKLDMDAYNEFLSNPVETDTYWELRNELNDFREKMNALYLFTASIEENGDLVLLIDGQPKGSEMASEIGEVLEPVDLTPIHEGKPVSTGIVDDPEYGQYVSSYVPLTNENGDIVGVIGLDIAAEDVKNIFHDVISNNLPLIIGVFVILFILFTTGMLLYLRRVIKPLSILEKAAIQIESGDLREAENTLSAKVKNKDEIGTLYAAFKRMAQSMKELTLQISINSEQLAASAEQLSASTNESVKASEEISGSILDISKSADEQLQSISQTKQDLEQITLGANQIVAFSEEAKKITDDTYTESTIGSKYVNETLKQMNSIKQSVAQSDQYLQTLDSKSKEIGKILTIMSEIAEQTNLLALNAAIEAARAGEHGKGFAVVADEVRKLAEESQQSAKQIENLIKETQIDSHKTVQSMQEVNSNVEKGLEITKLTEEKFTLVNDKMAEMVAKTDQIRKEAEAVIQAVNEVANSSAIIQDNAKENAGSAEHVAATTEEQLATMEEITSSAEVLAEMSEKLQQLIQKFKV</sequence>
<evidence type="ECO:0008006" key="15">
    <source>
        <dbReference type="Google" id="ProtNLM"/>
    </source>
</evidence>
<dbReference type="InterPro" id="IPR004090">
    <property type="entry name" value="Chemotax_Me-accpt_rcpt"/>
</dbReference>